<dbReference type="EMBL" id="CM029047">
    <property type="protein sequence ID" value="KAG2582722.1"/>
    <property type="molecule type" value="Genomic_DNA"/>
</dbReference>
<keyword evidence="2" id="KW-1185">Reference proteome</keyword>
<organism evidence="1 2">
    <name type="scientific">Panicum virgatum</name>
    <name type="common">Blackwell switchgrass</name>
    <dbReference type="NCBI Taxonomy" id="38727"/>
    <lineage>
        <taxon>Eukaryota</taxon>
        <taxon>Viridiplantae</taxon>
        <taxon>Streptophyta</taxon>
        <taxon>Embryophyta</taxon>
        <taxon>Tracheophyta</taxon>
        <taxon>Spermatophyta</taxon>
        <taxon>Magnoliopsida</taxon>
        <taxon>Liliopsida</taxon>
        <taxon>Poales</taxon>
        <taxon>Poaceae</taxon>
        <taxon>PACMAD clade</taxon>
        <taxon>Panicoideae</taxon>
        <taxon>Panicodae</taxon>
        <taxon>Paniceae</taxon>
        <taxon>Panicinae</taxon>
        <taxon>Panicum</taxon>
        <taxon>Panicum sect. Hiantes</taxon>
    </lineage>
</organism>
<gene>
    <name evidence="1" type="ORF">PVAP13_6KG177906</name>
</gene>
<name>A0A8T0RA45_PANVG</name>
<dbReference type="AlphaFoldDB" id="A0A8T0RA45"/>
<proteinExistence type="predicted"/>
<sequence length="106" mass="11497">MTVTQGAPASAPSAKGDYIANRDTSTSCRLSPLPLPVLDDVAAQHSCRPSLQHDPWQGHRFLQSRAKTRGTGPTNTYVRPPLISQLFFIARYLVLVPTIQSAGVLL</sequence>
<reference evidence="1" key="1">
    <citation type="submission" date="2020-05" db="EMBL/GenBank/DDBJ databases">
        <title>WGS assembly of Panicum virgatum.</title>
        <authorList>
            <person name="Lovell J.T."/>
            <person name="Jenkins J."/>
            <person name="Shu S."/>
            <person name="Juenger T.E."/>
            <person name="Schmutz J."/>
        </authorList>
    </citation>
    <scope>NUCLEOTIDE SEQUENCE</scope>
    <source>
        <strain evidence="1">AP13</strain>
    </source>
</reference>
<comment type="caution">
    <text evidence="1">The sequence shown here is derived from an EMBL/GenBank/DDBJ whole genome shotgun (WGS) entry which is preliminary data.</text>
</comment>
<evidence type="ECO:0000313" key="2">
    <source>
        <dbReference type="Proteomes" id="UP000823388"/>
    </source>
</evidence>
<evidence type="ECO:0000313" key="1">
    <source>
        <dbReference type="EMBL" id="KAG2582722.1"/>
    </source>
</evidence>
<accession>A0A8T0RA45</accession>
<dbReference type="Proteomes" id="UP000823388">
    <property type="component" value="Chromosome 6K"/>
</dbReference>
<protein>
    <submittedName>
        <fullName evidence="1">Uncharacterized protein</fullName>
    </submittedName>
</protein>